<evidence type="ECO:0000313" key="2">
    <source>
        <dbReference type="EMBL" id="KZL69052.1"/>
    </source>
</evidence>
<dbReference type="Proteomes" id="UP000076584">
    <property type="component" value="Unassembled WGS sequence"/>
</dbReference>
<protein>
    <submittedName>
        <fullName evidence="2">Uncharacterized protein</fullName>
    </submittedName>
</protein>
<gene>
    <name evidence="2" type="ORF">CI238_03073</name>
</gene>
<accession>A0A166RC16</accession>
<keyword evidence="3" id="KW-1185">Reference proteome</keyword>
<reference evidence="2 3" key="1">
    <citation type="submission" date="2015-06" db="EMBL/GenBank/DDBJ databases">
        <title>Survival trade-offs in plant roots during colonization by closely related pathogenic and mutualistic fungi.</title>
        <authorList>
            <person name="Hacquard S."/>
            <person name="Kracher B."/>
            <person name="Hiruma K."/>
            <person name="Weinman A."/>
            <person name="Muench P."/>
            <person name="Garrido Oter R."/>
            <person name="Ver Loren van Themaat E."/>
            <person name="Dallerey J.-F."/>
            <person name="Damm U."/>
            <person name="Henrissat B."/>
            <person name="Lespinet O."/>
            <person name="Thon M."/>
            <person name="Kemen E."/>
            <person name="McHardy A.C."/>
            <person name="Schulze-Lefert P."/>
            <person name="O'Connell R.J."/>
        </authorList>
    </citation>
    <scope>NUCLEOTIDE SEQUENCE [LARGE SCALE GENOMIC DNA]</scope>
    <source>
        <strain evidence="2 3">MAFF 238704</strain>
    </source>
</reference>
<evidence type="ECO:0000313" key="3">
    <source>
        <dbReference type="Proteomes" id="UP000076584"/>
    </source>
</evidence>
<organism evidence="2 3">
    <name type="scientific">Colletotrichum incanum</name>
    <name type="common">Soybean anthracnose fungus</name>
    <dbReference type="NCBI Taxonomy" id="1573173"/>
    <lineage>
        <taxon>Eukaryota</taxon>
        <taxon>Fungi</taxon>
        <taxon>Dikarya</taxon>
        <taxon>Ascomycota</taxon>
        <taxon>Pezizomycotina</taxon>
        <taxon>Sordariomycetes</taxon>
        <taxon>Hypocreomycetidae</taxon>
        <taxon>Glomerellales</taxon>
        <taxon>Glomerellaceae</taxon>
        <taxon>Colletotrichum</taxon>
        <taxon>Colletotrichum spaethianum species complex</taxon>
    </lineage>
</organism>
<dbReference type="EMBL" id="LFIW01002494">
    <property type="protein sequence ID" value="KZL69052.1"/>
    <property type="molecule type" value="Genomic_DNA"/>
</dbReference>
<sequence>LHPKDSTTLISQQPSKCRALTFFSLEYRATSLSARSRSSPRRRSRTALSPNGSVFAPVTLFGTTHHPRACSLWSLDPPWRRRDKRDLGPEILLNKY</sequence>
<feature type="non-terminal residue" evidence="2">
    <location>
        <position position="1"/>
    </location>
</feature>
<name>A0A166RC16_COLIC</name>
<proteinExistence type="predicted"/>
<comment type="caution">
    <text evidence="2">The sequence shown here is derived from an EMBL/GenBank/DDBJ whole genome shotgun (WGS) entry which is preliminary data.</text>
</comment>
<feature type="region of interest" description="Disordered" evidence="1">
    <location>
        <begin position="31"/>
        <end position="51"/>
    </location>
</feature>
<dbReference type="AlphaFoldDB" id="A0A166RC16"/>
<evidence type="ECO:0000256" key="1">
    <source>
        <dbReference type="SAM" id="MobiDB-lite"/>
    </source>
</evidence>